<comment type="subunit">
    <text evidence="4">The glycine cleavage system is composed of four proteins: P, T, L and H. In this organism, the P 'protein' is a heterodimer of two subunits.</text>
</comment>
<dbReference type="Pfam" id="PF02347">
    <property type="entry name" value="GDC-P"/>
    <property type="match status" value="1"/>
</dbReference>
<proteinExistence type="inferred from homology"/>
<dbReference type="InterPro" id="IPR015422">
    <property type="entry name" value="PyrdxlP-dep_Trfase_small"/>
</dbReference>
<name>A0AAU9EPX1_9BACT</name>
<dbReference type="InterPro" id="IPR023010">
    <property type="entry name" value="GcvPA"/>
</dbReference>
<evidence type="ECO:0000259" key="5">
    <source>
        <dbReference type="Pfam" id="PF02347"/>
    </source>
</evidence>
<dbReference type="PANTHER" id="PTHR42806">
    <property type="entry name" value="GLYCINE CLEAVAGE SYSTEM P-PROTEIN"/>
    <property type="match status" value="1"/>
</dbReference>
<dbReference type="InterPro" id="IPR015421">
    <property type="entry name" value="PyrdxlP-dep_Trfase_major"/>
</dbReference>
<dbReference type="KEGG" id="dmp:FAK_29920"/>
<dbReference type="RefSeq" id="WP_338601048.1">
    <property type="nucleotide sequence ID" value="NZ_AP028679.1"/>
</dbReference>
<keyword evidence="2 4" id="KW-0560">Oxidoreductase</keyword>
<dbReference type="PANTHER" id="PTHR42806:SF1">
    <property type="entry name" value="GLYCINE DEHYDROGENASE (DECARBOXYLATING)"/>
    <property type="match status" value="1"/>
</dbReference>
<reference evidence="7" key="1">
    <citation type="journal article" date="2023" name="Arch. Microbiol.">
        <title>Desulfoferula mesophilus gen. nov. sp. nov., a mesophilic sulfate-reducing bacterium isolated from a brackish lake sediment.</title>
        <authorList>
            <person name="Watanabe T."/>
            <person name="Yabe T."/>
            <person name="Tsuji J.M."/>
            <person name="Fukui M."/>
        </authorList>
    </citation>
    <scope>NUCLEOTIDE SEQUENCE [LARGE SCALE GENOMIC DNA]</scope>
    <source>
        <strain evidence="7">12FAK</strain>
    </source>
</reference>
<dbReference type="CDD" id="cd00613">
    <property type="entry name" value="GDC-P"/>
    <property type="match status" value="1"/>
</dbReference>
<dbReference type="EC" id="1.4.4.2" evidence="4"/>
<dbReference type="GO" id="GO:0019464">
    <property type="term" value="P:glycine decarboxylation via glycine cleavage system"/>
    <property type="evidence" value="ECO:0007669"/>
    <property type="project" value="UniProtKB-UniRule"/>
</dbReference>
<comment type="function">
    <text evidence="1 4">The glycine cleavage system catalyzes the degradation of glycine. The P protein binds the alpha-amino group of glycine through its pyridoxal phosphate cofactor; CO(2) is released and the remaining methylamine moiety is then transferred to the lipoamide cofactor of the H protein.</text>
</comment>
<dbReference type="SUPFAM" id="SSF53383">
    <property type="entry name" value="PLP-dependent transferases"/>
    <property type="match status" value="1"/>
</dbReference>
<dbReference type="InterPro" id="IPR015424">
    <property type="entry name" value="PyrdxlP-dep_Trfase"/>
</dbReference>
<sequence length="439" mass="47447">MRFTPHTPEDRAAMLAALGLGSVEELFAVIPEPLRAKSWDLPAGMSEPEVSQYLAKLAGLNAQNLISFLGGGFYDHHIPAAVDALISRGEFYTAYTPYQAEMSQGILQSIFEYQSAICRLTGLDAANASLYDGGTALYEAAMMAVRKTRRKKLIVCTSVSPIYRIMLETYTVNLHLELVEADVSDPAALEGLLDNDTAGLILQNPDFFGVLHDYTPHFAAVHGIKGLGILGCNPIALAVAKTPAEMGADIAVGEGQPLGLPLSFGGPYLGFMAVSQALLRTMPGRIVGRTHDAQGRTGYCLTLQTREQHIRREKATSNICSNEALCALAAVIFLGLMGKKGLVELAELNMTQAAYARTRLTDIPGVEAVDQGPWFNEFRVRLPIDARVAVSRMIDKGIAAGFPLGRYYPEQANNLLVAVTEKRSKEEIGYLAEGLEAVL</sequence>
<dbReference type="Proteomes" id="UP001366166">
    <property type="component" value="Chromosome"/>
</dbReference>
<evidence type="ECO:0000256" key="1">
    <source>
        <dbReference type="ARBA" id="ARBA00003788"/>
    </source>
</evidence>
<dbReference type="HAMAP" id="MF_00712">
    <property type="entry name" value="GcvPA"/>
    <property type="match status" value="1"/>
</dbReference>
<dbReference type="EMBL" id="AP028679">
    <property type="protein sequence ID" value="BEQ15926.1"/>
    <property type="molecule type" value="Genomic_DNA"/>
</dbReference>
<dbReference type="AlphaFoldDB" id="A0AAU9EPX1"/>
<evidence type="ECO:0000313" key="7">
    <source>
        <dbReference type="Proteomes" id="UP001366166"/>
    </source>
</evidence>
<dbReference type="InterPro" id="IPR049315">
    <property type="entry name" value="GDC-P_N"/>
</dbReference>
<protein>
    <recommendedName>
        <fullName evidence="4">Probable glycine dehydrogenase (decarboxylating) subunit 1</fullName>
        <ecNumber evidence="4">1.4.4.2</ecNumber>
    </recommendedName>
    <alternativeName>
        <fullName evidence="4">Glycine cleavage system P-protein subunit 1</fullName>
    </alternativeName>
    <alternativeName>
        <fullName evidence="4">Glycine decarboxylase subunit 1</fullName>
    </alternativeName>
    <alternativeName>
        <fullName evidence="4">Glycine dehydrogenase (aminomethyl-transferring) subunit 1</fullName>
    </alternativeName>
</protein>
<dbReference type="PIRSF" id="PIRSF006815">
    <property type="entry name" value="GcvPA"/>
    <property type="match status" value="1"/>
</dbReference>
<accession>A0AAU9EPX1</accession>
<organism evidence="6 7">
    <name type="scientific">Desulfoferula mesophila</name>
    <dbReference type="NCBI Taxonomy" id="3058419"/>
    <lineage>
        <taxon>Bacteria</taxon>
        <taxon>Pseudomonadati</taxon>
        <taxon>Thermodesulfobacteriota</taxon>
        <taxon>Desulfarculia</taxon>
        <taxon>Desulfarculales</taxon>
        <taxon>Desulfarculaceae</taxon>
        <taxon>Desulfoferula</taxon>
    </lineage>
</organism>
<comment type="similarity">
    <text evidence="4">Belongs to the GcvP family. N-terminal subunit subfamily.</text>
</comment>
<evidence type="ECO:0000256" key="3">
    <source>
        <dbReference type="ARBA" id="ARBA00049026"/>
    </source>
</evidence>
<dbReference type="GO" id="GO:0004375">
    <property type="term" value="F:glycine dehydrogenase (decarboxylating) activity"/>
    <property type="evidence" value="ECO:0007669"/>
    <property type="project" value="UniProtKB-EC"/>
</dbReference>
<evidence type="ECO:0000313" key="6">
    <source>
        <dbReference type="EMBL" id="BEQ15926.1"/>
    </source>
</evidence>
<dbReference type="Gene3D" id="3.40.640.10">
    <property type="entry name" value="Type I PLP-dependent aspartate aminotransferase-like (Major domain)"/>
    <property type="match status" value="1"/>
</dbReference>
<dbReference type="NCBIfam" id="NF001696">
    <property type="entry name" value="PRK00451.1"/>
    <property type="match status" value="1"/>
</dbReference>
<dbReference type="Gene3D" id="3.90.1150.10">
    <property type="entry name" value="Aspartate Aminotransferase, domain 1"/>
    <property type="match status" value="1"/>
</dbReference>
<evidence type="ECO:0000256" key="4">
    <source>
        <dbReference type="HAMAP-Rule" id="MF_00712"/>
    </source>
</evidence>
<evidence type="ECO:0000256" key="2">
    <source>
        <dbReference type="ARBA" id="ARBA00023002"/>
    </source>
</evidence>
<comment type="catalytic activity">
    <reaction evidence="3 4">
        <text>N(6)-[(R)-lipoyl]-L-lysyl-[glycine-cleavage complex H protein] + glycine + H(+) = N(6)-[(R)-S(8)-aminomethyldihydrolipoyl]-L-lysyl-[glycine-cleavage complex H protein] + CO2</text>
        <dbReference type="Rhea" id="RHEA:24304"/>
        <dbReference type="Rhea" id="RHEA-COMP:10494"/>
        <dbReference type="Rhea" id="RHEA-COMP:10495"/>
        <dbReference type="ChEBI" id="CHEBI:15378"/>
        <dbReference type="ChEBI" id="CHEBI:16526"/>
        <dbReference type="ChEBI" id="CHEBI:57305"/>
        <dbReference type="ChEBI" id="CHEBI:83099"/>
        <dbReference type="ChEBI" id="CHEBI:83143"/>
        <dbReference type="EC" id="1.4.4.2"/>
    </reaction>
</comment>
<dbReference type="InterPro" id="IPR020581">
    <property type="entry name" value="GDC_P"/>
</dbReference>
<dbReference type="GO" id="GO:0009116">
    <property type="term" value="P:nucleoside metabolic process"/>
    <property type="evidence" value="ECO:0007669"/>
    <property type="project" value="InterPro"/>
</dbReference>
<keyword evidence="7" id="KW-1185">Reference proteome</keyword>
<feature type="domain" description="Glycine cleavage system P-protein N-terminal" evidence="5">
    <location>
        <begin position="2"/>
        <end position="431"/>
    </location>
</feature>
<gene>
    <name evidence="4 6" type="primary">gcvPA</name>
    <name evidence="6" type="ORF">FAK_29920</name>
</gene>